<dbReference type="InterPro" id="IPR030972">
    <property type="entry name" value="UrcA_uranyl"/>
</dbReference>
<reference evidence="2 3" key="1">
    <citation type="submission" date="2020-08" db="EMBL/GenBank/DDBJ databases">
        <title>Genomic Encyclopedia of Type Strains, Phase IV (KMG-IV): sequencing the most valuable type-strain genomes for metagenomic binning, comparative biology and taxonomic classification.</title>
        <authorList>
            <person name="Goeker M."/>
        </authorList>
    </citation>
    <scope>NUCLEOTIDE SEQUENCE [LARGE SCALE GENOMIC DNA]</scope>
    <source>
        <strain evidence="2 3">DSM 29348</strain>
    </source>
</reference>
<keyword evidence="1" id="KW-0732">Signal</keyword>
<dbReference type="AlphaFoldDB" id="A0A7W6GQB4"/>
<name>A0A7W6GQB4_9SPHN</name>
<feature type="chain" id="PRO_5030853292" evidence="1">
    <location>
        <begin position="24"/>
        <end position="110"/>
    </location>
</feature>
<evidence type="ECO:0000256" key="1">
    <source>
        <dbReference type="SAM" id="SignalP"/>
    </source>
</evidence>
<evidence type="ECO:0000313" key="3">
    <source>
        <dbReference type="Proteomes" id="UP000552757"/>
    </source>
</evidence>
<dbReference type="NCBIfam" id="TIGR04433">
    <property type="entry name" value="UrcA_uranyl"/>
    <property type="match status" value="1"/>
</dbReference>
<organism evidence="2 3">
    <name type="scientific">Sphingobium fontiphilum</name>
    <dbReference type="NCBI Taxonomy" id="944425"/>
    <lineage>
        <taxon>Bacteria</taxon>
        <taxon>Pseudomonadati</taxon>
        <taxon>Pseudomonadota</taxon>
        <taxon>Alphaproteobacteria</taxon>
        <taxon>Sphingomonadales</taxon>
        <taxon>Sphingomonadaceae</taxon>
        <taxon>Sphingobium</taxon>
    </lineage>
</organism>
<proteinExistence type="predicted"/>
<comment type="caution">
    <text evidence="2">The sequence shown here is derived from an EMBL/GenBank/DDBJ whole genome shotgun (WGS) entry which is preliminary data.</text>
</comment>
<evidence type="ECO:0000313" key="2">
    <source>
        <dbReference type="EMBL" id="MBB3983417.1"/>
    </source>
</evidence>
<dbReference type="EMBL" id="JACIEB010000008">
    <property type="protein sequence ID" value="MBB3983417.1"/>
    <property type="molecule type" value="Genomic_DNA"/>
</dbReference>
<protein>
    <submittedName>
        <fullName evidence="2">UrcA family protein</fullName>
    </submittedName>
</protein>
<dbReference type="RefSeq" id="WP_183956351.1">
    <property type="nucleotide sequence ID" value="NZ_JACIEB010000008.1"/>
</dbReference>
<gene>
    <name evidence="2" type="ORF">GGR44_003105</name>
</gene>
<accession>A0A7W6GQB4</accession>
<feature type="signal peptide" evidence="1">
    <location>
        <begin position="1"/>
        <end position="23"/>
    </location>
</feature>
<sequence length="110" mass="11597">MTGKKWVALAAMAAFALPTAALALDKNNDVIIDGNTGAETRTAVVSLADLNLASDQGQRRADSRIDRAAKKVCGFVNGSILPETRDYRNCYGSALDGAREDLNALVARAS</sequence>
<dbReference type="Proteomes" id="UP000552757">
    <property type="component" value="Unassembled WGS sequence"/>
</dbReference>
<keyword evidence="3" id="KW-1185">Reference proteome</keyword>